<dbReference type="InParanoid" id="A0A7J8CS02"/>
<protein>
    <submittedName>
        <fullName evidence="1">Uncharacterized protein</fullName>
    </submittedName>
</protein>
<proteinExistence type="predicted"/>
<dbReference type="Proteomes" id="UP000550707">
    <property type="component" value="Unassembled WGS sequence"/>
</dbReference>
<accession>A0A7J8CS02</accession>
<dbReference type="AlphaFoldDB" id="A0A7J8CS02"/>
<organism evidence="1 2">
    <name type="scientific">Molossus molossus</name>
    <name type="common">Pallas' mastiff bat</name>
    <name type="synonym">Vespertilio molossus</name>
    <dbReference type="NCBI Taxonomy" id="27622"/>
    <lineage>
        <taxon>Eukaryota</taxon>
        <taxon>Metazoa</taxon>
        <taxon>Chordata</taxon>
        <taxon>Craniata</taxon>
        <taxon>Vertebrata</taxon>
        <taxon>Euteleostomi</taxon>
        <taxon>Mammalia</taxon>
        <taxon>Eutheria</taxon>
        <taxon>Laurasiatheria</taxon>
        <taxon>Chiroptera</taxon>
        <taxon>Yangochiroptera</taxon>
        <taxon>Molossidae</taxon>
        <taxon>Molossus</taxon>
    </lineage>
</organism>
<sequence>MFPVRFCTSSFNATLAPNIFGTYLQLSSKWTRRELSLFLQPPHIGRTDGRTDRHTDTHMHNYLPYVPAGLQMMPLVISKNMIHPRVSIHPYRGHSKERTGGMTANISFPTLDIYSTQRQSLLRFCQNHGRNTPIKRAYFANKILQPLFKIQHKLASLVRQQADSIPLSRASFIYIKFNTVSSSQSDNRVRELN</sequence>
<dbReference type="EMBL" id="JACASF010000020">
    <property type="protein sequence ID" value="KAF6413635.1"/>
    <property type="molecule type" value="Genomic_DNA"/>
</dbReference>
<comment type="caution">
    <text evidence="1">The sequence shown here is derived from an EMBL/GenBank/DDBJ whole genome shotgun (WGS) entry which is preliminary data.</text>
</comment>
<evidence type="ECO:0000313" key="1">
    <source>
        <dbReference type="EMBL" id="KAF6413635.1"/>
    </source>
</evidence>
<name>A0A7J8CS02_MOLMO</name>
<keyword evidence="2" id="KW-1185">Reference proteome</keyword>
<reference evidence="1 2" key="1">
    <citation type="journal article" date="2020" name="Nature">
        <title>Six reference-quality genomes reveal evolution of bat adaptations.</title>
        <authorList>
            <person name="Jebb D."/>
            <person name="Huang Z."/>
            <person name="Pippel M."/>
            <person name="Hughes G.M."/>
            <person name="Lavrichenko K."/>
            <person name="Devanna P."/>
            <person name="Winkler S."/>
            <person name="Jermiin L.S."/>
            <person name="Skirmuntt E.C."/>
            <person name="Katzourakis A."/>
            <person name="Burkitt-Gray L."/>
            <person name="Ray D.A."/>
            <person name="Sullivan K.A.M."/>
            <person name="Roscito J.G."/>
            <person name="Kirilenko B.M."/>
            <person name="Davalos L.M."/>
            <person name="Corthals A.P."/>
            <person name="Power M.L."/>
            <person name="Jones G."/>
            <person name="Ransome R.D."/>
            <person name="Dechmann D.K.N."/>
            <person name="Locatelli A.G."/>
            <person name="Puechmaille S.J."/>
            <person name="Fedrigo O."/>
            <person name="Jarvis E.D."/>
            <person name="Hiller M."/>
            <person name="Vernes S.C."/>
            <person name="Myers E.W."/>
            <person name="Teeling E.C."/>
        </authorList>
    </citation>
    <scope>NUCLEOTIDE SEQUENCE [LARGE SCALE GENOMIC DNA]</scope>
    <source>
        <strain evidence="1">MMolMol1</strain>
        <tissue evidence="1">Muscle</tissue>
    </source>
</reference>
<gene>
    <name evidence="1" type="ORF">HJG59_009809</name>
</gene>
<evidence type="ECO:0000313" key="2">
    <source>
        <dbReference type="Proteomes" id="UP000550707"/>
    </source>
</evidence>